<proteinExistence type="inferred from homology"/>
<protein>
    <submittedName>
        <fullName evidence="5">NAD(P)-binding domain-containing protein</fullName>
    </submittedName>
</protein>
<evidence type="ECO:0000259" key="4">
    <source>
        <dbReference type="Pfam" id="PF21761"/>
    </source>
</evidence>
<evidence type="ECO:0000313" key="5">
    <source>
        <dbReference type="EMBL" id="MCM2387831.1"/>
    </source>
</evidence>
<comment type="caution">
    <text evidence="5">The sequence shown here is derived from an EMBL/GenBank/DDBJ whole genome shotgun (WGS) entry which is preliminary data.</text>
</comment>
<dbReference type="InterPro" id="IPR048666">
    <property type="entry name" value="RedAm-like_C"/>
</dbReference>
<dbReference type="EMBL" id="JAMQAW010000006">
    <property type="protein sequence ID" value="MCM2387831.1"/>
    <property type="molecule type" value="Genomic_DNA"/>
</dbReference>
<sequence>MASHHPIPASVPPTPVTVIGLGAMGRALAKALLKAGHPTTVWNRSPGKADELVALGATAATTAEEAVRAGELIIVCVVDYDASQAILDPLADVLKGRVLVNLTSDLPARARQAAHWAEERSIAYLDGAVMVPTHMVGSADALLFYSGSRESFDRFEPVLKALGEKTEFVGGDPGFAAGYDLSLLDFFYGSISGLIHGFALAKAEGIKAVDIAPYLHSITAILPAMIEGSASEIDTGSYPGTEANLAMMAASVDHIRHASQARGLDVSLLESIKSVADRAIERGHGADDWASTYEAVIKPE</sequence>
<dbReference type="SUPFAM" id="SSF51735">
    <property type="entry name" value="NAD(P)-binding Rossmann-fold domains"/>
    <property type="match status" value="1"/>
</dbReference>
<evidence type="ECO:0000256" key="1">
    <source>
        <dbReference type="ARBA" id="ARBA00009080"/>
    </source>
</evidence>
<dbReference type="InterPro" id="IPR006115">
    <property type="entry name" value="6PGDH_NADP-bd"/>
</dbReference>
<dbReference type="Pfam" id="PF03446">
    <property type="entry name" value="NAD_binding_2"/>
    <property type="match status" value="1"/>
</dbReference>
<evidence type="ECO:0000313" key="6">
    <source>
        <dbReference type="Proteomes" id="UP001431429"/>
    </source>
</evidence>
<dbReference type="PANTHER" id="PTHR43580:SF2">
    <property type="entry name" value="CYTOKINE-LIKE NUCLEAR FACTOR N-PAC"/>
    <property type="match status" value="1"/>
</dbReference>
<name>A0ABT0UI47_9ACTN</name>
<dbReference type="InterPro" id="IPR051265">
    <property type="entry name" value="HIBADH-related_NP60_sf"/>
</dbReference>
<evidence type="ECO:0000259" key="3">
    <source>
        <dbReference type="Pfam" id="PF03446"/>
    </source>
</evidence>
<reference evidence="5" key="1">
    <citation type="submission" date="2022-06" db="EMBL/GenBank/DDBJ databases">
        <title>Genome public.</title>
        <authorList>
            <person name="Sun Q."/>
        </authorList>
    </citation>
    <scope>NUCLEOTIDE SEQUENCE</scope>
    <source>
        <strain evidence="5">CWNU-1</strain>
    </source>
</reference>
<dbReference type="InterPro" id="IPR015815">
    <property type="entry name" value="HIBADH-related"/>
</dbReference>
<organism evidence="5 6">
    <name type="scientific">Streptomyces albipurpureus</name>
    <dbReference type="NCBI Taxonomy" id="2897419"/>
    <lineage>
        <taxon>Bacteria</taxon>
        <taxon>Bacillati</taxon>
        <taxon>Actinomycetota</taxon>
        <taxon>Actinomycetes</taxon>
        <taxon>Kitasatosporales</taxon>
        <taxon>Streptomycetaceae</taxon>
        <taxon>Streptomyces</taxon>
    </lineage>
</organism>
<dbReference type="InterPro" id="IPR013328">
    <property type="entry name" value="6PGD_dom2"/>
</dbReference>
<dbReference type="PANTHER" id="PTHR43580">
    <property type="entry name" value="OXIDOREDUCTASE GLYR1-RELATED"/>
    <property type="match status" value="1"/>
</dbReference>
<dbReference type="Pfam" id="PF21761">
    <property type="entry name" value="RedAm-like_C"/>
    <property type="match status" value="1"/>
</dbReference>
<dbReference type="InterPro" id="IPR036291">
    <property type="entry name" value="NAD(P)-bd_dom_sf"/>
</dbReference>
<dbReference type="Gene3D" id="3.40.50.720">
    <property type="entry name" value="NAD(P)-binding Rossmann-like Domain"/>
    <property type="match status" value="1"/>
</dbReference>
<keyword evidence="2" id="KW-0560">Oxidoreductase</keyword>
<dbReference type="RefSeq" id="WP_250918184.1">
    <property type="nucleotide sequence ID" value="NZ_JAMQAW010000006.1"/>
</dbReference>
<feature type="domain" description="6-phosphogluconate dehydrogenase NADP-binding" evidence="3">
    <location>
        <begin position="16"/>
        <end position="170"/>
    </location>
</feature>
<comment type="similarity">
    <text evidence="1">Belongs to the HIBADH-related family.</text>
</comment>
<accession>A0ABT0UI47</accession>
<keyword evidence="6" id="KW-1185">Reference proteome</keyword>
<evidence type="ECO:0000256" key="2">
    <source>
        <dbReference type="ARBA" id="ARBA00023002"/>
    </source>
</evidence>
<feature type="domain" description="NADPH-dependent reductive aminase-like C-terminal" evidence="4">
    <location>
        <begin position="172"/>
        <end position="296"/>
    </location>
</feature>
<dbReference type="Proteomes" id="UP001431429">
    <property type="component" value="Unassembled WGS sequence"/>
</dbReference>
<dbReference type="PIRSF" id="PIRSF000103">
    <property type="entry name" value="HIBADH"/>
    <property type="match status" value="1"/>
</dbReference>
<dbReference type="Gene3D" id="1.10.1040.10">
    <property type="entry name" value="N-(1-d-carboxylethyl)-l-norvaline Dehydrogenase, domain 2"/>
    <property type="match status" value="1"/>
</dbReference>
<gene>
    <name evidence="5" type="ORF">NBG84_05810</name>
</gene>